<comment type="caution">
    <text evidence="8">The sequence shown here is derived from an EMBL/GenBank/DDBJ whole genome shotgun (WGS) entry which is preliminary data.</text>
</comment>
<evidence type="ECO:0008006" key="10">
    <source>
        <dbReference type="Google" id="ProtNLM"/>
    </source>
</evidence>
<accession>A0A4R5NHD5</accession>
<gene>
    <name evidence="8" type="ORF">C5L32_001319</name>
</gene>
<evidence type="ECO:0000256" key="1">
    <source>
        <dbReference type="ARBA" id="ARBA00004651"/>
    </source>
</evidence>
<feature type="transmembrane region" description="Helical" evidence="7">
    <location>
        <begin position="21"/>
        <end position="42"/>
    </location>
</feature>
<keyword evidence="2" id="KW-0813">Transport</keyword>
<proteinExistence type="predicted"/>
<feature type="transmembrane region" description="Helical" evidence="7">
    <location>
        <begin position="244"/>
        <end position="265"/>
    </location>
</feature>
<keyword evidence="4 7" id="KW-0812">Transmembrane</keyword>
<dbReference type="AlphaFoldDB" id="A0A4R5NHD5"/>
<feature type="transmembrane region" description="Helical" evidence="7">
    <location>
        <begin position="377"/>
        <end position="399"/>
    </location>
</feature>
<dbReference type="RefSeq" id="WP_056938659.1">
    <property type="nucleotide sequence ID" value="NZ_AZDM01000003.1"/>
</dbReference>
<keyword evidence="3" id="KW-1003">Cell membrane</keyword>
<dbReference type="PANTHER" id="PTHR42770">
    <property type="entry name" value="AMINO ACID TRANSPORTER-RELATED"/>
    <property type="match status" value="1"/>
</dbReference>
<protein>
    <recommendedName>
        <fullName evidence="10">Glutamate:gamma-aminobutyrate antiporter</fullName>
    </recommendedName>
</protein>
<feature type="transmembrane region" description="Helical" evidence="7">
    <location>
        <begin position="420"/>
        <end position="439"/>
    </location>
</feature>
<feature type="transmembrane region" description="Helical" evidence="7">
    <location>
        <begin position="451"/>
        <end position="471"/>
    </location>
</feature>
<evidence type="ECO:0000256" key="4">
    <source>
        <dbReference type="ARBA" id="ARBA00022692"/>
    </source>
</evidence>
<feature type="transmembrane region" description="Helical" evidence="7">
    <location>
        <begin position="205"/>
        <end position="223"/>
    </location>
</feature>
<feature type="transmembrane region" description="Helical" evidence="7">
    <location>
        <begin position="162"/>
        <end position="185"/>
    </location>
</feature>
<feature type="transmembrane region" description="Helical" evidence="7">
    <location>
        <begin position="48"/>
        <end position="68"/>
    </location>
</feature>
<keyword evidence="5 7" id="KW-1133">Transmembrane helix</keyword>
<evidence type="ECO:0000256" key="2">
    <source>
        <dbReference type="ARBA" id="ARBA00022448"/>
    </source>
</evidence>
<name>A0A4R5NHD5_LENBU</name>
<dbReference type="InterPro" id="IPR050367">
    <property type="entry name" value="APC_superfamily"/>
</dbReference>
<feature type="transmembrane region" description="Helical" evidence="7">
    <location>
        <begin position="111"/>
        <end position="128"/>
    </location>
</feature>
<dbReference type="PIRSF" id="PIRSF006060">
    <property type="entry name" value="AA_transporter"/>
    <property type="match status" value="1"/>
</dbReference>
<evidence type="ECO:0000313" key="8">
    <source>
        <dbReference type="EMBL" id="TDG73966.1"/>
    </source>
</evidence>
<evidence type="ECO:0000256" key="3">
    <source>
        <dbReference type="ARBA" id="ARBA00022475"/>
    </source>
</evidence>
<feature type="transmembrane region" description="Helical" evidence="7">
    <location>
        <begin position="134"/>
        <end position="150"/>
    </location>
</feature>
<sequence length="506" mass="55360">MERDDVESHAESIKNANQITGFQLFSMTTSMVMTVYGFAAFAKQGPTALFFLFLAGILWFIPVTKAAGEMASIDGWSRGGIFTWARNMLGEKTGWAALFYQWVHITVGMNTMMYFIIGCLSISVGLPIMNDNPFVKFGLMMVILWGLILVQQRGTKLTGKIAQWCFTLGVIIPVFFLLAIFIIYLAQGNPMLININFHSILPSSWSGDVLVGFVPFMLAFAGAEGSAPHVKDLDHPRVYPKVMLALAIAAIVSDIVGSMAIAGTIPNKDIQLSTGIVYAYGALVQKFGISVVIVEKLSGFLLAVGVLGEISSWVVGPNAGMFEAAKSGFLPPRFSKANKYGVETNVMILQGIIVSIMGALLTFGAGGSKANLSFQTAMSLTVALYTLMYMLLFISYLVLQIKHSDLNRPYVASKSKVMRLVYGGLGFILSAFGFFVTFFPPKDMIASSQRTYLTLLLTGFAVVFFIPFILYRYHKRWANELGLPAEETEKPTVVITPQAHGETAKK</sequence>
<feature type="transmembrane region" description="Helical" evidence="7">
    <location>
        <begin position="346"/>
        <end position="365"/>
    </location>
</feature>
<keyword evidence="6 7" id="KW-0472">Membrane</keyword>
<dbReference type="EMBL" id="PUFP01000075">
    <property type="protein sequence ID" value="TDG73966.1"/>
    <property type="molecule type" value="Genomic_DNA"/>
</dbReference>
<organism evidence="8 9">
    <name type="scientific">Lentilactobacillus buchneri DSM 20057</name>
    <dbReference type="NCBI Taxonomy" id="1423728"/>
    <lineage>
        <taxon>Bacteria</taxon>
        <taxon>Bacillati</taxon>
        <taxon>Bacillota</taxon>
        <taxon>Bacilli</taxon>
        <taxon>Lactobacillales</taxon>
        <taxon>Lactobacillaceae</taxon>
        <taxon>Lentilactobacillus</taxon>
    </lineage>
</organism>
<evidence type="ECO:0000256" key="5">
    <source>
        <dbReference type="ARBA" id="ARBA00022989"/>
    </source>
</evidence>
<dbReference type="Gene3D" id="1.20.1740.10">
    <property type="entry name" value="Amino acid/polyamine transporter I"/>
    <property type="match status" value="1"/>
</dbReference>
<dbReference type="GO" id="GO:0005886">
    <property type="term" value="C:plasma membrane"/>
    <property type="evidence" value="ECO:0007669"/>
    <property type="project" value="UniProtKB-SubCell"/>
</dbReference>
<evidence type="ECO:0000256" key="6">
    <source>
        <dbReference type="ARBA" id="ARBA00023136"/>
    </source>
</evidence>
<evidence type="ECO:0000313" key="9">
    <source>
        <dbReference type="Proteomes" id="UP000295181"/>
    </source>
</evidence>
<reference evidence="8 9" key="1">
    <citation type="journal article" date="2019" name="Appl. Microbiol. Biotechnol.">
        <title>Uncovering carbohydrate metabolism through a genotype-phenotype association study of 56 lactic acid bacteria genomes.</title>
        <authorList>
            <person name="Buron-Moles G."/>
            <person name="Chailyan A."/>
            <person name="Dolejs I."/>
            <person name="Forster J."/>
            <person name="Miks M.H."/>
        </authorList>
    </citation>
    <scope>NUCLEOTIDE SEQUENCE [LARGE SCALE GENOMIC DNA]</scope>
    <source>
        <strain evidence="8 9">ATCC 4005</strain>
    </source>
</reference>
<dbReference type="GO" id="GO:0022857">
    <property type="term" value="F:transmembrane transporter activity"/>
    <property type="evidence" value="ECO:0007669"/>
    <property type="project" value="InterPro"/>
</dbReference>
<dbReference type="Pfam" id="PF13520">
    <property type="entry name" value="AA_permease_2"/>
    <property type="match status" value="1"/>
</dbReference>
<dbReference type="PANTHER" id="PTHR42770:SF15">
    <property type="entry name" value="GLUTAMATE_GAMMA-AMINOBUTYRATE ANTIPORTER-RELATED"/>
    <property type="match status" value="1"/>
</dbReference>
<comment type="subcellular location">
    <subcellularLocation>
        <location evidence="1">Cell membrane</location>
        <topology evidence="1">Multi-pass membrane protein</topology>
    </subcellularLocation>
</comment>
<dbReference type="SMR" id="A0A4R5NHD5"/>
<evidence type="ECO:0000256" key="7">
    <source>
        <dbReference type="SAM" id="Phobius"/>
    </source>
</evidence>
<dbReference type="Proteomes" id="UP000295181">
    <property type="component" value="Unassembled WGS sequence"/>
</dbReference>
<feature type="transmembrane region" description="Helical" evidence="7">
    <location>
        <begin position="277"/>
        <end position="294"/>
    </location>
</feature>
<dbReference type="GeneID" id="72460992"/>
<dbReference type="InterPro" id="IPR002293">
    <property type="entry name" value="AA/rel_permease1"/>
</dbReference>